<dbReference type="InterPro" id="IPR011701">
    <property type="entry name" value="MFS"/>
</dbReference>
<dbReference type="GO" id="GO:0035435">
    <property type="term" value="P:phosphate ion transmembrane transport"/>
    <property type="evidence" value="ECO:0007669"/>
    <property type="project" value="TreeGrafter"/>
</dbReference>
<feature type="transmembrane region" description="Helical" evidence="9">
    <location>
        <begin position="393"/>
        <end position="418"/>
    </location>
</feature>
<evidence type="ECO:0000313" key="11">
    <source>
        <dbReference type="Ensembl" id="ENSBJAP00000025374.1"/>
    </source>
</evidence>
<evidence type="ECO:0000256" key="2">
    <source>
        <dbReference type="ARBA" id="ARBA00009598"/>
    </source>
</evidence>
<dbReference type="GO" id="GO:0005789">
    <property type="term" value="C:endoplasmic reticulum membrane"/>
    <property type="evidence" value="ECO:0007669"/>
    <property type="project" value="TreeGrafter"/>
</dbReference>
<dbReference type="Pfam" id="PF07690">
    <property type="entry name" value="MFS_1"/>
    <property type="match status" value="1"/>
</dbReference>
<dbReference type="FunFam" id="1.20.1250.20:FF:000050">
    <property type="entry name" value="glucose-6-phosphate exchanger SLC37A2 isoform X1"/>
    <property type="match status" value="1"/>
</dbReference>
<evidence type="ECO:0000256" key="7">
    <source>
        <dbReference type="ARBA" id="ARBA00023136"/>
    </source>
</evidence>
<feature type="transmembrane region" description="Helical" evidence="9">
    <location>
        <begin position="364"/>
        <end position="381"/>
    </location>
</feature>
<evidence type="ECO:0000256" key="5">
    <source>
        <dbReference type="ARBA" id="ARBA00022692"/>
    </source>
</evidence>
<keyword evidence="4" id="KW-0762">Sugar transport</keyword>
<dbReference type="AlphaFoldDB" id="A0A8C0HSJ7"/>
<sequence>YIYMYFYLQVLISRSRYRAFIFSLTFLLYASFHLSRKPISIVKGELHKHCSASHEVEVDSYKEYAAQIQPVKKPSNISQCGWEPFDKNNYKQLLGALDYSFLCAYAIGMYLSGIIGERLPIRYYLTVGMLASGLFTAMFGLGYFYNIHNLWFYIMAQVANGLVQTTGWPSVVTCIGNWFGKGRRGLIMGIWNSHTSVGNILGSLIAAYWVSTCWGLSFVMPGVIIAVMGIVCFLFLIERKCFNGTELWRSSKTFLNGTSRFRVQMPILNAKETNKPQVKYNVFLYQDTNFPFSLFSQGVIEFSLCLLFAKLVSYTFLFWLPLYITNVEHLDARRAGDLSTLFDVGGIFGGILAGLISDRLEKRASTCGMMLLLAAPTLYMFSAVSKMGLEATVVMLLISGALVNGPYALITTAVSADLGTHKSLKGNARALSTVTAIIDGTGSVGAALGPLLAGLISPSGWNNVFYMLMVADACALLVSLKILFGYCVFPLC</sequence>
<feature type="transmembrane region" description="Helical" evidence="9">
    <location>
        <begin position="191"/>
        <end position="210"/>
    </location>
</feature>
<feature type="transmembrane region" description="Helical" evidence="9">
    <location>
        <begin position="123"/>
        <end position="145"/>
    </location>
</feature>
<dbReference type="CDD" id="cd17344">
    <property type="entry name" value="MFS_SLC37A1_2"/>
    <property type="match status" value="1"/>
</dbReference>
<keyword evidence="12" id="KW-1185">Reference proteome</keyword>
<name>A0A8C0HSJ7_9AVES</name>
<comment type="similarity">
    <text evidence="2">Belongs to the major facilitator superfamily. Organophosphate:Pi antiporter (OPA) (TC 2.A.1.4) family.</text>
</comment>
<dbReference type="Proteomes" id="UP000694555">
    <property type="component" value="Unplaced"/>
</dbReference>
<evidence type="ECO:0000256" key="6">
    <source>
        <dbReference type="ARBA" id="ARBA00022989"/>
    </source>
</evidence>
<comment type="catalytic activity">
    <reaction evidence="8">
        <text>D-glucose 6-phosphate(in) + phosphate(out) = D-glucose 6-phosphate(out) + phosphate(in)</text>
        <dbReference type="Rhea" id="RHEA:71535"/>
        <dbReference type="ChEBI" id="CHEBI:43474"/>
        <dbReference type="ChEBI" id="CHEBI:61548"/>
    </reaction>
</comment>
<reference evidence="11" key="2">
    <citation type="submission" date="2025-09" db="UniProtKB">
        <authorList>
            <consortium name="Ensembl"/>
        </authorList>
    </citation>
    <scope>IDENTIFICATION</scope>
</reference>
<feature type="domain" description="Major facilitator superfamily (MFS) profile" evidence="10">
    <location>
        <begin position="24"/>
        <end position="487"/>
    </location>
</feature>
<feature type="transmembrane region" description="Helical" evidence="9">
    <location>
        <begin position="216"/>
        <end position="237"/>
    </location>
</feature>
<feature type="transmembrane region" description="Helical" evidence="9">
    <location>
        <begin position="93"/>
        <end position="111"/>
    </location>
</feature>
<dbReference type="FunFam" id="1.20.1250.20:FF:000028">
    <property type="entry name" value="Sugar phosphate exchanger 3 isoform 1"/>
    <property type="match status" value="1"/>
</dbReference>
<feature type="transmembrane region" description="Helical" evidence="9">
    <location>
        <begin position="430"/>
        <end position="452"/>
    </location>
</feature>
<evidence type="ECO:0000256" key="8">
    <source>
        <dbReference type="ARBA" id="ARBA00034251"/>
    </source>
</evidence>
<evidence type="ECO:0000313" key="12">
    <source>
        <dbReference type="Proteomes" id="UP000694555"/>
    </source>
</evidence>
<keyword evidence="5 9" id="KW-0812">Transmembrane</keyword>
<dbReference type="InterPro" id="IPR000849">
    <property type="entry name" value="Sugar_P_transporter"/>
</dbReference>
<keyword evidence="3" id="KW-0813">Transport</keyword>
<feature type="transmembrane region" description="Helical" evidence="9">
    <location>
        <begin position="299"/>
        <end position="320"/>
    </location>
</feature>
<evidence type="ECO:0000256" key="9">
    <source>
        <dbReference type="SAM" id="Phobius"/>
    </source>
</evidence>
<dbReference type="SUPFAM" id="SSF103473">
    <property type="entry name" value="MFS general substrate transporter"/>
    <property type="match status" value="1"/>
</dbReference>
<feature type="transmembrane region" description="Helical" evidence="9">
    <location>
        <begin position="340"/>
        <end position="357"/>
    </location>
</feature>
<accession>A0A8C0HSJ7</accession>
<dbReference type="GO" id="GO:0061513">
    <property type="term" value="F:glucose 6-phosphate:phosphate antiporter activity"/>
    <property type="evidence" value="ECO:0007669"/>
    <property type="project" value="InterPro"/>
</dbReference>
<protein>
    <submittedName>
        <fullName evidence="11">Solute carrier family 37 member 1</fullName>
    </submittedName>
</protein>
<dbReference type="PIRSF" id="PIRSF002808">
    <property type="entry name" value="Hexose_phosphate_transp"/>
    <property type="match status" value="1"/>
</dbReference>
<evidence type="ECO:0000256" key="1">
    <source>
        <dbReference type="ARBA" id="ARBA00004141"/>
    </source>
</evidence>
<evidence type="ECO:0000256" key="3">
    <source>
        <dbReference type="ARBA" id="ARBA00022448"/>
    </source>
</evidence>
<organism evidence="11 12">
    <name type="scientific">Buteo japonicus</name>
    <dbReference type="NCBI Taxonomy" id="224669"/>
    <lineage>
        <taxon>Eukaryota</taxon>
        <taxon>Metazoa</taxon>
        <taxon>Chordata</taxon>
        <taxon>Craniata</taxon>
        <taxon>Vertebrata</taxon>
        <taxon>Euteleostomi</taxon>
        <taxon>Archelosauria</taxon>
        <taxon>Archosauria</taxon>
        <taxon>Dinosauria</taxon>
        <taxon>Saurischia</taxon>
        <taxon>Theropoda</taxon>
        <taxon>Coelurosauria</taxon>
        <taxon>Aves</taxon>
        <taxon>Neognathae</taxon>
        <taxon>Neoaves</taxon>
        <taxon>Telluraves</taxon>
        <taxon>Accipitrimorphae</taxon>
        <taxon>Accipitriformes</taxon>
        <taxon>Accipitridae</taxon>
        <taxon>Accipitrinae</taxon>
        <taxon>Buteo</taxon>
    </lineage>
</organism>
<evidence type="ECO:0000259" key="10">
    <source>
        <dbReference type="PROSITE" id="PS50850"/>
    </source>
</evidence>
<dbReference type="PANTHER" id="PTHR43184">
    <property type="entry name" value="MAJOR FACILITATOR SUPERFAMILY TRANSPORTER 16, ISOFORM B"/>
    <property type="match status" value="1"/>
</dbReference>
<dbReference type="PROSITE" id="PS50850">
    <property type="entry name" value="MFS"/>
    <property type="match status" value="1"/>
</dbReference>
<reference evidence="11" key="1">
    <citation type="submission" date="2025-08" db="UniProtKB">
        <authorList>
            <consortium name="Ensembl"/>
        </authorList>
    </citation>
    <scope>IDENTIFICATION</scope>
</reference>
<dbReference type="PANTHER" id="PTHR43184:SF11">
    <property type="entry name" value="GLUCOSE-6-PHOSPHATE EXCHANGER SLC37A1"/>
    <property type="match status" value="1"/>
</dbReference>
<keyword evidence="7 9" id="KW-0472">Membrane</keyword>
<dbReference type="InterPro" id="IPR036259">
    <property type="entry name" value="MFS_trans_sf"/>
</dbReference>
<dbReference type="Ensembl" id="ENSBJAT00000026072.1">
    <property type="protein sequence ID" value="ENSBJAP00000025374.1"/>
    <property type="gene ID" value="ENSBJAG00000016175.1"/>
</dbReference>
<feature type="transmembrane region" description="Helical" evidence="9">
    <location>
        <begin position="464"/>
        <end position="489"/>
    </location>
</feature>
<proteinExistence type="inferred from homology"/>
<dbReference type="InterPro" id="IPR020846">
    <property type="entry name" value="MFS_dom"/>
</dbReference>
<dbReference type="Gene3D" id="1.20.1250.20">
    <property type="entry name" value="MFS general substrate transporter like domains"/>
    <property type="match status" value="2"/>
</dbReference>
<comment type="subcellular location">
    <subcellularLocation>
        <location evidence="1">Membrane</location>
        <topology evidence="1">Multi-pass membrane protein</topology>
    </subcellularLocation>
</comment>
<keyword evidence="6 9" id="KW-1133">Transmembrane helix</keyword>
<dbReference type="InterPro" id="IPR044740">
    <property type="entry name" value="SLC37A1_2"/>
</dbReference>
<feature type="transmembrane region" description="Helical" evidence="9">
    <location>
        <begin position="17"/>
        <end position="34"/>
    </location>
</feature>
<evidence type="ECO:0000256" key="4">
    <source>
        <dbReference type="ARBA" id="ARBA00022597"/>
    </source>
</evidence>